<sequence>MARTEDGEARLARERLSAALRLTASGDPKALRRVYDLTSMKLFGICLRISGDREAAEDILQDVYVKVWRRASAFDERCASPISWLAMIARNAAIDWRRAEKRYFADGDDRLEAMADDAPLADYVMQQDEARRRLLACLDGLDEKQSDAIRRTFLGGLSYPELAAQLGAPLGTVKSWIRRGMQGLKECLGDG</sequence>
<dbReference type="CDD" id="cd06171">
    <property type="entry name" value="Sigma70_r4"/>
    <property type="match status" value="1"/>
</dbReference>
<keyword evidence="3 6" id="KW-0731">Sigma factor</keyword>
<dbReference type="AlphaFoldDB" id="A0A494WDA7"/>
<dbReference type="InterPro" id="IPR036388">
    <property type="entry name" value="WH-like_DNA-bd_sf"/>
</dbReference>
<dbReference type="NCBIfam" id="TIGR02937">
    <property type="entry name" value="sigma70-ECF"/>
    <property type="match status" value="1"/>
</dbReference>
<keyword evidence="4 6" id="KW-0238">DNA-binding</keyword>
<dbReference type="InterPro" id="IPR014284">
    <property type="entry name" value="RNA_pol_sigma-70_dom"/>
</dbReference>
<gene>
    <name evidence="9" type="ORF">SAMIE_1023510</name>
</gene>
<dbReference type="InterPro" id="IPR039425">
    <property type="entry name" value="RNA_pol_sigma-70-like"/>
</dbReference>
<evidence type="ECO:0000256" key="2">
    <source>
        <dbReference type="ARBA" id="ARBA00023015"/>
    </source>
</evidence>
<evidence type="ECO:0000259" key="8">
    <source>
        <dbReference type="Pfam" id="PF08281"/>
    </source>
</evidence>
<dbReference type="Gene3D" id="1.10.1740.10">
    <property type="match status" value="1"/>
</dbReference>
<organism evidence="9 10">
    <name type="scientific">Sphingobium amiense</name>
    <dbReference type="NCBI Taxonomy" id="135719"/>
    <lineage>
        <taxon>Bacteria</taxon>
        <taxon>Pseudomonadati</taxon>
        <taxon>Pseudomonadota</taxon>
        <taxon>Alphaproteobacteria</taxon>
        <taxon>Sphingomonadales</taxon>
        <taxon>Sphingomonadaceae</taxon>
        <taxon>Sphingobium</taxon>
    </lineage>
</organism>
<dbReference type="SUPFAM" id="SSF88659">
    <property type="entry name" value="Sigma3 and sigma4 domains of RNA polymerase sigma factors"/>
    <property type="match status" value="1"/>
</dbReference>
<dbReference type="Pfam" id="PF08281">
    <property type="entry name" value="Sigma70_r4_2"/>
    <property type="match status" value="1"/>
</dbReference>
<keyword evidence="5 6" id="KW-0804">Transcription</keyword>
<evidence type="ECO:0000256" key="6">
    <source>
        <dbReference type="RuleBase" id="RU000716"/>
    </source>
</evidence>
<keyword evidence="10" id="KW-1185">Reference proteome</keyword>
<proteinExistence type="inferred from homology"/>
<dbReference type="PANTHER" id="PTHR43133:SF62">
    <property type="entry name" value="RNA POLYMERASE SIGMA FACTOR SIGZ"/>
    <property type="match status" value="1"/>
</dbReference>
<dbReference type="InterPro" id="IPR000838">
    <property type="entry name" value="RNA_pol_sigma70_ECF_CS"/>
</dbReference>
<feature type="domain" description="RNA polymerase sigma factor 70 region 4 type 2" evidence="8">
    <location>
        <begin position="132"/>
        <end position="182"/>
    </location>
</feature>
<name>A0A494WDA7_9SPHN</name>
<dbReference type="RefSeq" id="WP_066703793.1">
    <property type="nucleotide sequence ID" value="NZ_AP018664.1"/>
</dbReference>
<evidence type="ECO:0000259" key="7">
    <source>
        <dbReference type="Pfam" id="PF04542"/>
    </source>
</evidence>
<dbReference type="Pfam" id="PF04542">
    <property type="entry name" value="Sigma70_r2"/>
    <property type="match status" value="1"/>
</dbReference>
<dbReference type="PROSITE" id="PS01063">
    <property type="entry name" value="SIGMA70_ECF"/>
    <property type="match status" value="1"/>
</dbReference>
<evidence type="ECO:0000313" key="9">
    <source>
        <dbReference type="EMBL" id="BBD98850.1"/>
    </source>
</evidence>
<dbReference type="GO" id="GO:0006352">
    <property type="term" value="P:DNA-templated transcription initiation"/>
    <property type="evidence" value="ECO:0007669"/>
    <property type="project" value="InterPro"/>
</dbReference>
<dbReference type="GO" id="GO:0003677">
    <property type="term" value="F:DNA binding"/>
    <property type="evidence" value="ECO:0007669"/>
    <property type="project" value="UniProtKB-KW"/>
</dbReference>
<protein>
    <recommendedName>
        <fullName evidence="6">RNA polymerase sigma factor</fullName>
    </recommendedName>
</protein>
<keyword evidence="2 6" id="KW-0805">Transcription regulation</keyword>
<dbReference type="GO" id="GO:0016987">
    <property type="term" value="F:sigma factor activity"/>
    <property type="evidence" value="ECO:0007669"/>
    <property type="project" value="UniProtKB-KW"/>
</dbReference>
<dbReference type="InterPro" id="IPR013324">
    <property type="entry name" value="RNA_pol_sigma_r3/r4-like"/>
</dbReference>
<comment type="similarity">
    <text evidence="1 6">Belongs to the sigma-70 factor family. ECF subfamily.</text>
</comment>
<dbReference type="SUPFAM" id="SSF88946">
    <property type="entry name" value="Sigma2 domain of RNA polymerase sigma factors"/>
    <property type="match status" value="1"/>
</dbReference>
<dbReference type="KEGG" id="sami:SAMIE_1023510"/>
<reference evidence="9 10" key="1">
    <citation type="submission" date="2018-05" db="EMBL/GenBank/DDBJ databases">
        <title>Complete Genome Sequence of the Nonylphenol-Degrading Bacterium Sphingobium amiense DSM 16289T.</title>
        <authorList>
            <person name="Ootsuka M."/>
            <person name="Nishizawa T."/>
            <person name="Ohta H."/>
        </authorList>
    </citation>
    <scope>NUCLEOTIDE SEQUENCE [LARGE SCALE GENOMIC DNA]</scope>
    <source>
        <strain evidence="9 10">DSM 16289</strain>
    </source>
</reference>
<evidence type="ECO:0000256" key="5">
    <source>
        <dbReference type="ARBA" id="ARBA00023163"/>
    </source>
</evidence>
<dbReference type="InterPro" id="IPR013325">
    <property type="entry name" value="RNA_pol_sigma_r2"/>
</dbReference>
<evidence type="ECO:0000256" key="3">
    <source>
        <dbReference type="ARBA" id="ARBA00023082"/>
    </source>
</evidence>
<dbReference type="Proteomes" id="UP000279959">
    <property type="component" value="Chromosome"/>
</dbReference>
<evidence type="ECO:0000313" key="10">
    <source>
        <dbReference type="Proteomes" id="UP000279959"/>
    </source>
</evidence>
<dbReference type="EMBL" id="AP018664">
    <property type="protein sequence ID" value="BBD98850.1"/>
    <property type="molecule type" value="Genomic_DNA"/>
</dbReference>
<accession>A0A494WDA7</accession>
<feature type="domain" description="RNA polymerase sigma-70 region 2" evidence="7">
    <location>
        <begin position="42"/>
        <end position="102"/>
    </location>
</feature>
<dbReference type="PANTHER" id="PTHR43133">
    <property type="entry name" value="RNA POLYMERASE ECF-TYPE SIGMA FACTO"/>
    <property type="match status" value="1"/>
</dbReference>
<evidence type="ECO:0000256" key="4">
    <source>
        <dbReference type="ARBA" id="ARBA00023125"/>
    </source>
</evidence>
<dbReference type="InterPro" id="IPR007627">
    <property type="entry name" value="RNA_pol_sigma70_r2"/>
</dbReference>
<evidence type="ECO:0000256" key="1">
    <source>
        <dbReference type="ARBA" id="ARBA00010641"/>
    </source>
</evidence>
<dbReference type="InterPro" id="IPR013249">
    <property type="entry name" value="RNA_pol_sigma70_r4_t2"/>
</dbReference>
<dbReference type="Gene3D" id="1.10.10.10">
    <property type="entry name" value="Winged helix-like DNA-binding domain superfamily/Winged helix DNA-binding domain"/>
    <property type="match status" value="1"/>
</dbReference>